<evidence type="ECO:0000256" key="12">
    <source>
        <dbReference type="RuleBase" id="RU000336"/>
    </source>
</evidence>
<dbReference type="InterPro" id="IPR045864">
    <property type="entry name" value="aa-tRNA-synth_II/BPL/LPL"/>
</dbReference>
<dbReference type="InterPro" id="IPR006195">
    <property type="entry name" value="aa-tRNA-synth_II"/>
</dbReference>
<keyword evidence="8 11" id="KW-0648">Protein biosynthesis</keyword>
<dbReference type="GO" id="GO:0005829">
    <property type="term" value="C:cytosol"/>
    <property type="evidence" value="ECO:0007669"/>
    <property type="project" value="TreeGrafter"/>
</dbReference>
<dbReference type="Pfam" id="PF00152">
    <property type="entry name" value="tRNA-synt_2"/>
    <property type="match status" value="1"/>
</dbReference>
<dbReference type="NCBIfam" id="TIGR00499">
    <property type="entry name" value="lysS_bact"/>
    <property type="match status" value="1"/>
</dbReference>
<dbReference type="AlphaFoldDB" id="A0A448ZYZ0"/>
<dbReference type="PRINTS" id="PR00982">
    <property type="entry name" value="TRNASYNTHLYS"/>
</dbReference>
<dbReference type="InterPro" id="IPR002313">
    <property type="entry name" value="Lys-tRNA-ligase_II"/>
</dbReference>
<keyword evidence="11 12" id="KW-0460">Magnesium</keyword>
<dbReference type="PROSITE" id="PS50862">
    <property type="entry name" value="AA_TRNA_LIGASE_II"/>
    <property type="match status" value="1"/>
</dbReference>
<dbReference type="InterPro" id="IPR044136">
    <property type="entry name" value="Lys-tRNA-ligase_II_N"/>
</dbReference>
<dbReference type="PANTHER" id="PTHR42918:SF15">
    <property type="entry name" value="LYSINE--TRNA LIGASE, CHLOROPLASTIC_MITOCHONDRIAL"/>
    <property type="match status" value="1"/>
</dbReference>
<keyword evidence="5 11" id="KW-0479">Metal-binding</keyword>
<keyword evidence="14" id="KW-0614">Plasmid</keyword>
<protein>
    <recommendedName>
        <fullName evidence="11">Lysine--tRNA ligase</fullName>
        <ecNumber evidence="11">6.1.1.6</ecNumber>
    </recommendedName>
    <alternativeName>
        <fullName evidence="11">Lysyl-tRNA synthetase</fullName>
        <shortName evidence="11">LysRS</shortName>
    </alternativeName>
</protein>
<dbReference type="GO" id="GO:0000049">
    <property type="term" value="F:tRNA binding"/>
    <property type="evidence" value="ECO:0007669"/>
    <property type="project" value="TreeGrafter"/>
</dbReference>
<keyword evidence="4 11" id="KW-0436">Ligase</keyword>
<dbReference type="CDD" id="cd04322">
    <property type="entry name" value="LysRS_N"/>
    <property type="match status" value="1"/>
</dbReference>
<geneLocation type="plasmid" evidence="14">
    <name>2</name>
</geneLocation>
<evidence type="ECO:0000256" key="7">
    <source>
        <dbReference type="ARBA" id="ARBA00022840"/>
    </source>
</evidence>
<dbReference type="GO" id="GO:0004824">
    <property type="term" value="F:lysine-tRNA ligase activity"/>
    <property type="evidence" value="ECO:0007669"/>
    <property type="project" value="UniProtKB-UniRule"/>
</dbReference>
<accession>A0A448ZYZ0</accession>
<dbReference type="Gene3D" id="3.30.930.10">
    <property type="entry name" value="Bira Bifunctional Protein, Domain 2"/>
    <property type="match status" value="1"/>
</dbReference>
<evidence type="ECO:0000256" key="5">
    <source>
        <dbReference type="ARBA" id="ARBA00022723"/>
    </source>
</evidence>
<feature type="binding site" evidence="11">
    <location>
        <position position="419"/>
    </location>
    <ligand>
        <name>Mg(2+)</name>
        <dbReference type="ChEBI" id="CHEBI:18420"/>
        <label>1</label>
    </ligand>
</feature>
<dbReference type="HAMAP" id="MF_00252">
    <property type="entry name" value="Lys_tRNA_synth_class2"/>
    <property type="match status" value="1"/>
</dbReference>
<organism evidence="14">
    <name type="scientific">Metamycoplasma salivarium</name>
    <name type="common">Mycoplasma salivarium</name>
    <dbReference type="NCBI Taxonomy" id="2124"/>
    <lineage>
        <taxon>Bacteria</taxon>
        <taxon>Bacillati</taxon>
        <taxon>Mycoplasmatota</taxon>
        <taxon>Mycoplasmoidales</taxon>
        <taxon>Metamycoplasmataceae</taxon>
        <taxon>Metamycoplasma</taxon>
    </lineage>
</organism>
<comment type="catalytic activity">
    <reaction evidence="10 11 12">
        <text>tRNA(Lys) + L-lysine + ATP = L-lysyl-tRNA(Lys) + AMP + diphosphate</text>
        <dbReference type="Rhea" id="RHEA:20792"/>
        <dbReference type="Rhea" id="RHEA-COMP:9696"/>
        <dbReference type="Rhea" id="RHEA-COMP:9697"/>
        <dbReference type="ChEBI" id="CHEBI:30616"/>
        <dbReference type="ChEBI" id="CHEBI:32551"/>
        <dbReference type="ChEBI" id="CHEBI:33019"/>
        <dbReference type="ChEBI" id="CHEBI:78442"/>
        <dbReference type="ChEBI" id="CHEBI:78529"/>
        <dbReference type="ChEBI" id="CHEBI:456215"/>
        <dbReference type="EC" id="6.1.1.6"/>
    </reaction>
</comment>
<evidence type="ECO:0000256" key="9">
    <source>
        <dbReference type="ARBA" id="ARBA00023146"/>
    </source>
</evidence>
<comment type="similarity">
    <text evidence="11">Belongs to the class-II aminoacyl-tRNA synthetase family.</text>
</comment>
<dbReference type="PANTHER" id="PTHR42918">
    <property type="entry name" value="LYSYL-TRNA SYNTHETASE"/>
    <property type="match status" value="1"/>
</dbReference>
<proteinExistence type="inferred from homology"/>
<evidence type="ECO:0000256" key="1">
    <source>
        <dbReference type="ARBA" id="ARBA00004496"/>
    </source>
</evidence>
<evidence type="ECO:0000256" key="3">
    <source>
        <dbReference type="ARBA" id="ARBA00022490"/>
    </source>
</evidence>
<evidence type="ECO:0000256" key="6">
    <source>
        <dbReference type="ARBA" id="ARBA00022741"/>
    </source>
</evidence>
<dbReference type="InterPro" id="IPR012340">
    <property type="entry name" value="NA-bd_OB-fold"/>
</dbReference>
<evidence type="ECO:0000313" key="14">
    <source>
        <dbReference type="EMBL" id="VEU56386.1"/>
    </source>
</evidence>
<dbReference type="InterPro" id="IPR004364">
    <property type="entry name" value="Aa-tRNA-synt_II"/>
</dbReference>
<keyword evidence="6 11" id="KW-0547">Nucleotide-binding</keyword>
<dbReference type="Gene3D" id="2.40.50.140">
    <property type="entry name" value="Nucleic acid-binding proteins"/>
    <property type="match status" value="1"/>
</dbReference>
<keyword evidence="3 11" id="KW-0963">Cytoplasm</keyword>
<evidence type="ECO:0000256" key="11">
    <source>
        <dbReference type="HAMAP-Rule" id="MF_00252"/>
    </source>
</evidence>
<dbReference type="SUPFAM" id="SSF55681">
    <property type="entry name" value="Class II aaRS and biotin synthetases"/>
    <property type="match status" value="1"/>
</dbReference>
<feature type="domain" description="Aminoacyl-transfer RNA synthetases class-II family profile" evidence="13">
    <location>
        <begin position="184"/>
        <end position="496"/>
    </location>
</feature>
<comment type="subunit">
    <text evidence="2 11">Homodimer.</text>
</comment>
<dbReference type="EMBL" id="LR214939">
    <property type="protein sequence ID" value="VEU56386.1"/>
    <property type="molecule type" value="Genomic_DNA"/>
</dbReference>
<dbReference type="InterPro" id="IPR004365">
    <property type="entry name" value="NA-bd_OB_tRNA"/>
</dbReference>
<evidence type="ECO:0000256" key="2">
    <source>
        <dbReference type="ARBA" id="ARBA00011738"/>
    </source>
</evidence>
<comment type="cofactor">
    <cofactor evidence="11 12">
        <name>Mg(2+)</name>
        <dbReference type="ChEBI" id="CHEBI:18420"/>
    </cofactor>
    <text evidence="11 12">Binds 3 Mg(2+) ions per subunit.</text>
</comment>
<dbReference type="SUPFAM" id="SSF50249">
    <property type="entry name" value="Nucleic acid-binding proteins"/>
    <property type="match status" value="1"/>
</dbReference>
<dbReference type="InterPro" id="IPR018149">
    <property type="entry name" value="Lys-tRNA-synth_II_C"/>
</dbReference>
<evidence type="ECO:0000256" key="8">
    <source>
        <dbReference type="ARBA" id="ARBA00022917"/>
    </source>
</evidence>
<sequence length="505" mass="58987">MLEHFNSQRKNKLIMERKFTEQEQTRRNKIDELKKSNILAFNGTVKPTISCIEIFNKFNGKTREELESQDKKYIVNGRVIAQRGPFIVIQDRDMTLQIYIDKKILDEKASIVLKQLDLGDIISAKGTISKTHTNALMLRCENLILLTKALKPLPDKYHGLVDREERYRNRYVDTIVNEKARKTFILRTKIIKAIREYFDNLNYLEVDTPVLQPILGGAAAKPFITFYNALDHNFYLRIATELPLKKLLVGGYERVYEIGRIFRNEGVDTTHNPEFTSIEFYEAYSDLWGMMDRTEKLFAYITKKLNINSVVFNGQKIEFKYPFNKINMVEELNKKLNIDLRKFSDKEAIKFAESHGIKCEKYYKLGHVINDLFEKYIEETLIQPTFVWGHPIEISPLAAKDLKDPRFTLRAELFINTKEFANMFTELSDPIDQLERFEAQLNERENGNEEANEIDWDFVNALEYGMPPAGGCGIGIDRLIMLLTENDSIREVVLFPQLKEISWKK</sequence>
<gene>
    <name evidence="14" type="primary">lysS_5</name>
    <name evidence="11" type="synonym">lysS</name>
    <name evidence="14" type="ORF">NCTC10113_01295</name>
</gene>
<comment type="subcellular location">
    <subcellularLocation>
        <location evidence="1 11">Cytoplasm</location>
    </subcellularLocation>
</comment>
<dbReference type="GO" id="GO:0006430">
    <property type="term" value="P:lysyl-tRNA aminoacylation"/>
    <property type="evidence" value="ECO:0007669"/>
    <property type="project" value="UniProtKB-UniRule"/>
</dbReference>
<feature type="binding site" evidence="11">
    <location>
        <position position="412"/>
    </location>
    <ligand>
        <name>Mg(2+)</name>
        <dbReference type="ChEBI" id="CHEBI:18420"/>
        <label>1</label>
    </ligand>
</feature>
<dbReference type="NCBIfam" id="NF001756">
    <property type="entry name" value="PRK00484.1"/>
    <property type="match status" value="1"/>
</dbReference>
<keyword evidence="9 11" id="KW-0030">Aminoacyl-tRNA synthetase</keyword>
<keyword evidence="7 11" id="KW-0067">ATP-binding</keyword>
<feature type="binding site" evidence="11">
    <location>
        <position position="419"/>
    </location>
    <ligand>
        <name>Mg(2+)</name>
        <dbReference type="ChEBI" id="CHEBI:18420"/>
        <label>2</label>
    </ligand>
</feature>
<dbReference type="GO" id="GO:0000287">
    <property type="term" value="F:magnesium ion binding"/>
    <property type="evidence" value="ECO:0007669"/>
    <property type="project" value="UniProtKB-UniRule"/>
</dbReference>
<dbReference type="GO" id="GO:0005524">
    <property type="term" value="F:ATP binding"/>
    <property type="evidence" value="ECO:0007669"/>
    <property type="project" value="UniProtKB-UniRule"/>
</dbReference>
<dbReference type="EC" id="6.1.1.6" evidence="11"/>
<dbReference type="Pfam" id="PF01336">
    <property type="entry name" value="tRNA_anti-codon"/>
    <property type="match status" value="1"/>
</dbReference>
<reference evidence="14" key="1">
    <citation type="submission" date="2019-01" db="EMBL/GenBank/DDBJ databases">
        <authorList>
            <consortium name="Pathogen Informatics"/>
        </authorList>
    </citation>
    <scope>NUCLEOTIDE SEQUENCE [LARGE SCALE GENOMIC DNA]</scope>
    <source>
        <strain evidence="14">NCTC10113</strain>
    </source>
</reference>
<dbReference type="CDD" id="cd00775">
    <property type="entry name" value="LysRS_core"/>
    <property type="match status" value="1"/>
</dbReference>
<evidence type="ECO:0000259" key="13">
    <source>
        <dbReference type="PROSITE" id="PS50862"/>
    </source>
</evidence>
<evidence type="ECO:0000256" key="4">
    <source>
        <dbReference type="ARBA" id="ARBA00022598"/>
    </source>
</evidence>
<name>A0A448ZYZ0_METSV</name>
<evidence type="ECO:0000256" key="10">
    <source>
        <dbReference type="ARBA" id="ARBA00048573"/>
    </source>
</evidence>